<protein>
    <submittedName>
        <fullName evidence="2">Peptidase</fullName>
    </submittedName>
</protein>
<evidence type="ECO:0000313" key="2">
    <source>
        <dbReference type="EMBL" id="APZ06634.1"/>
    </source>
</evidence>
<dbReference type="AlphaFoldDB" id="A0A807LFS4"/>
<proteinExistence type="predicted"/>
<dbReference type="Proteomes" id="UP000187148">
    <property type="component" value="Chromosome"/>
</dbReference>
<dbReference type="KEGG" id="kco:BWI95_17075"/>
<reference evidence="2 3" key="1">
    <citation type="submission" date="2017-01" db="EMBL/GenBank/DDBJ databases">
        <authorList>
            <person name="Cao J.-M."/>
        </authorList>
    </citation>
    <scope>NUCLEOTIDE SEQUENCE [LARGE SCALE GENOMIC DNA]</scope>
    <source>
        <strain evidence="2 3">888-76</strain>
    </source>
</reference>
<sequence length="113" mass="12403">MKSSNTLKLISVPSLACLTMLLTGCAPQQKPLVEYRTISQPQISLPAELTSRIDAPEPPDGMTFGDSVQLSAQLYGLVGQCNIDRAAIRQIEENRQHIADGLEKMSPPRNEIR</sequence>
<evidence type="ECO:0000313" key="3">
    <source>
        <dbReference type="Proteomes" id="UP000187148"/>
    </source>
</evidence>
<dbReference type="Pfam" id="PF23793">
    <property type="entry name" value="LysC"/>
    <property type="match status" value="1"/>
</dbReference>
<feature type="signal peptide" evidence="1">
    <location>
        <begin position="1"/>
        <end position="16"/>
    </location>
</feature>
<name>A0A807LFS4_9ENTR</name>
<dbReference type="PROSITE" id="PS51257">
    <property type="entry name" value="PROKAR_LIPOPROTEIN"/>
    <property type="match status" value="1"/>
</dbReference>
<evidence type="ECO:0000256" key="1">
    <source>
        <dbReference type="SAM" id="SignalP"/>
    </source>
</evidence>
<gene>
    <name evidence="2" type="ORF">BWI95_17075</name>
</gene>
<keyword evidence="3" id="KW-1185">Reference proteome</keyword>
<keyword evidence="1" id="KW-0732">Signal</keyword>
<dbReference type="EMBL" id="CP019445">
    <property type="protein sequence ID" value="APZ06634.1"/>
    <property type="molecule type" value="Genomic_DNA"/>
</dbReference>
<dbReference type="InterPro" id="IPR058979">
    <property type="entry name" value="LysC-like"/>
</dbReference>
<organism evidence="2 3">
    <name type="scientific">Kosakonia cowanii JCM 10956 = DSM 18146</name>
    <dbReference type="NCBI Taxonomy" id="1300165"/>
    <lineage>
        <taxon>Bacteria</taxon>
        <taxon>Pseudomonadati</taxon>
        <taxon>Pseudomonadota</taxon>
        <taxon>Gammaproteobacteria</taxon>
        <taxon>Enterobacterales</taxon>
        <taxon>Enterobacteriaceae</taxon>
        <taxon>Kosakonia</taxon>
    </lineage>
</organism>
<feature type="chain" id="PRO_5032351105" evidence="1">
    <location>
        <begin position="17"/>
        <end position="113"/>
    </location>
</feature>
<accession>A0A807LFS4</accession>